<proteinExistence type="predicted"/>
<feature type="domain" description="Thoeris protein ThsB TIR-like" evidence="1">
    <location>
        <begin position="7"/>
        <end position="109"/>
    </location>
</feature>
<evidence type="ECO:0000259" key="1">
    <source>
        <dbReference type="Pfam" id="PF08937"/>
    </source>
</evidence>
<dbReference type="Pfam" id="PF08937">
    <property type="entry name" value="ThsB_TIR"/>
    <property type="match status" value="1"/>
</dbReference>
<sequence>MTKHKVFISYHHENDQWAKEELLKFNEEHQIFIDGSVDTGDIDDKGMADEVIREKIRDEYLKDTTVTILLVGKETKNRKHIDWELYSSMRDGKINKKSGILVIQLPSTKPEYITAAHGYDEKKKLYPDTENWISIDSRAEYERRYPYLPERIIDNLLAKNVKISVTKWDDLDAEKLQLLIDLTFKDKESCQYDFSRQMRHNNS</sequence>
<dbReference type="Gene3D" id="3.40.50.10140">
    <property type="entry name" value="Toll/interleukin-1 receptor homology (TIR) domain"/>
    <property type="match status" value="1"/>
</dbReference>
<organism evidence="2 3">
    <name type="scientific">Rodentibacter haemolyticus</name>
    <dbReference type="NCBI Taxonomy" id="2778911"/>
    <lineage>
        <taxon>Bacteria</taxon>
        <taxon>Pseudomonadati</taxon>
        <taxon>Pseudomonadota</taxon>
        <taxon>Gammaproteobacteria</taxon>
        <taxon>Pasteurellales</taxon>
        <taxon>Pasteurellaceae</taxon>
        <taxon>Rodentibacter</taxon>
    </lineage>
</organism>
<dbReference type="EMBL" id="CP063056">
    <property type="protein sequence ID" value="QPB41911.1"/>
    <property type="molecule type" value="Genomic_DNA"/>
</dbReference>
<name>A0ABX6UXV1_9PAST</name>
<evidence type="ECO:0000313" key="2">
    <source>
        <dbReference type="EMBL" id="QPB41911.1"/>
    </source>
</evidence>
<reference evidence="2 3" key="1">
    <citation type="submission" date="2020-10" db="EMBL/GenBank/DDBJ databases">
        <title>Genome Sequencing of Rodentibacter spp. strain DSM111151.</title>
        <authorList>
            <person name="Benga L."/>
            <person name="Lautwein T."/>
        </authorList>
    </citation>
    <scope>NUCLEOTIDE SEQUENCE [LARGE SCALE GENOMIC DNA]</scope>
    <source>
        <strain evidence="2 3">DSM 111151</strain>
    </source>
</reference>
<keyword evidence="3" id="KW-1185">Reference proteome</keyword>
<dbReference type="InterPro" id="IPR035897">
    <property type="entry name" value="Toll_tir_struct_dom_sf"/>
</dbReference>
<evidence type="ECO:0000313" key="3">
    <source>
        <dbReference type="Proteomes" id="UP000663069"/>
    </source>
</evidence>
<dbReference type="Proteomes" id="UP000663069">
    <property type="component" value="Chromosome"/>
</dbReference>
<gene>
    <name evidence="2" type="ORF">IHV77_08240</name>
</gene>
<dbReference type="RefSeq" id="WP_194811495.1">
    <property type="nucleotide sequence ID" value="NZ_CP063056.1"/>
</dbReference>
<dbReference type="SUPFAM" id="SSF52200">
    <property type="entry name" value="Toll/Interleukin receptor TIR domain"/>
    <property type="match status" value="1"/>
</dbReference>
<dbReference type="InterPro" id="IPR015032">
    <property type="entry name" value="ThsB__TIR-like_domain"/>
</dbReference>
<protein>
    <submittedName>
        <fullName evidence="2">TIR domain-containing protein</fullName>
    </submittedName>
</protein>
<accession>A0ABX6UXV1</accession>